<sequence length="491" mass="53776">MRSKHILIVVIGLGTALALTPTASPQDTRDPFGGLQPHYWPNRSVSIPVNVQNLGALQNKVTHLQLYYSLNRGAFQKGQKLPVGGLSQINDRRGFIFEAPRDGDYEFAVQLVYADETVAPKADALAPEIRAVVDTVAPRVQLAPSGTGVEWRATDDNLDPTSIVLECKWPSSTDWTAVKNVPADKPFRASDFYAWKFKPGQSLDVRVKARDRAGHEGLSPVVRVPAEPGTPVGLPKQPGGPAWAGGSVPSLPEPRIDYVNALEFDFEYTVQHMGRSGVQAAHLFVQKDKGTWEFVKKQPSKLMPGDAEPHKIPLAYKAPNEGIYGFYIIPESGAGKKADDPKKDDPPMVLVVVDTTKPRVEITGVQVKPGGVKGPLVEITWSASDANLMPQPVRLEWSLDKTATKWNEIKYRLDNDLTATTGRYAWEVPDEKLWKFYVRAQAVDKAANTGEHVWGQEVIVDLEKPSGTIDRVRGGAGAPDPKPSVPEKSAH</sequence>
<evidence type="ECO:0000256" key="1">
    <source>
        <dbReference type="SAM" id="MobiDB-lite"/>
    </source>
</evidence>
<evidence type="ECO:0000256" key="2">
    <source>
        <dbReference type="SAM" id="SignalP"/>
    </source>
</evidence>
<feature type="chain" id="PRO_5046307450" evidence="2">
    <location>
        <begin position="26"/>
        <end position="491"/>
    </location>
</feature>
<feature type="signal peptide" evidence="2">
    <location>
        <begin position="1"/>
        <end position="25"/>
    </location>
</feature>
<evidence type="ECO:0000313" key="3">
    <source>
        <dbReference type="EMBL" id="MBP3955216.1"/>
    </source>
</evidence>
<dbReference type="EMBL" id="JAGKQQ010000001">
    <property type="protein sequence ID" value="MBP3955216.1"/>
    <property type="molecule type" value="Genomic_DNA"/>
</dbReference>
<comment type="caution">
    <text evidence="3">The sequence shown here is derived from an EMBL/GenBank/DDBJ whole genome shotgun (WGS) entry which is preliminary data.</text>
</comment>
<dbReference type="RefSeq" id="WP_210653307.1">
    <property type="nucleotide sequence ID" value="NZ_JAGKQQ010000001.1"/>
</dbReference>
<gene>
    <name evidence="3" type="ORF">J8F10_07970</name>
</gene>
<protein>
    <submittedName>
        <fullName evidence="3">Uncharacterized protein</fullName>
    </submittedName>
</protein>
<reference evidence="3 4" key="1">
    <citation type="submission" date="2021-04" db="EMBL/GenBank/DDBJ databases">
        <authorList>
            <person name="Ivanova A."/>
        </authorList>
    </citation>
    <scope>NUCLEOTIDE SEQUENCE [LARGE SCALE GENOMIC DNA]</scope>
    <source>
        <strain evidence="3 4">G18</strain>
    </source>
</reference>
<keyword evidence="2" id="KW-0732">Signal</keyword>
<evidence type="ECO:0000313" key="4">
    <source>
        <dbReference type="Proteomes" id="UP000676565"/>
    </source>
</evidence>
<proteinExistence type="predicted"/>
<organism evidence="3 4">
    <name type="scientific">Gemmata palustris</name>
    <dbReference type="NCBI Taxonomy" id="2822762"/>
    <lineage>
        <taxon>Bacteria</taxon>
        <taxon>Pseudomonadati</taxon>
        <taxon>Planctomycetota</taxon>
        <taxon>Planctomycetia</taxon>
        <taxon>Gemmatales</taxon>
        <taxon>Gemmataceae</taxon>
        <taxon>Gemmata</taxon>
    </lineage>
</organism>
<keyword evidence="4" id="KW-1185">Reference proteome</keyword>
<feature type="region of interest" description="Disordered" evidence="1">
    <location>
        <begin position="465"/>
        <end position="491"/>
    </location>
</feature>
<accession>A0ABS5BNC3</accession>
<name>A0ABS5BNC3_9BACT</name>
<dbReference type="Proteomes" id="UP000676565">
    <property type="component" value="Unassembled WGS sequence"/>
</dbReference>